<evidence type="ECO:0008006" key="6">
    <source>
        <dbReference type="Google" id="ProtNLM"/>
    </source>
</evidence>
<evidence type="ECO:0000313" key="4">
    <source>
        <dbReference type="EMBL" id="KAG5668003.1"/>
    </source>
</evidence>
<dbReference type="Proteomes" id="UP001107558">
    <property type="component" value="Chromosome 4"/>
</dbReference>
<dbReference type="Gene3D" id="3.80.10.10">
    <property type="entry name" value="Ribonuclease Inhibitor"/>
    <property type="match status" value="1"/>
</dbReference>
<comment type="caution">
    <text evidence="4">The sequence shown here is derived from an EMBL/GenBank/DDBJ whole genome shotgun (WGS) entry which is preliminary data.</text>
</comment>
<dbReference type="GO" id="GO:0005615">
    <property type="term" value="C:extracellular space"/>
    <property type="evidence" value="ECO:0007669"/>
    <property type="project" value="TreeGrafter"/>
</dbReference>
<accession>A0A9J6BES9</accession>
<proteinExistence type="predicted"/>
<keyword evidence="2" id="KW-1133">Transmembrane helix</keyword>
<gene>
    <name evidence="4" type="ORF">PVAND_015960</name>
</gene>
<reference evidence="4" key="1">
    <citation type="submission" date="2021-03" db="EMBL/GenBank/DDBJ databases">
        <title>Chromosome level genome of the anhydrobiotic midge Polypedilum vanderplanki.</title>
        <authorList>
            <person name="Yoshida Y."/>
            <person name="Kikawada T."/>
            <person name="Gusev O."/>
        </authorList>
    </citation>
    <scope>NUCLEOTIDE SEQUENCE</scope>
    <source>
        <strain evidence="4">NIAS01</strain>
        <tissue evidence="4">Whole body or cell culture</tissue>
    </source>
</reference>
<evidence type="ECO:0000313" key="5">
    <source>
        <dbReference type="Proteomes" id="UP001107558"/>
    </source>
</evidence>
<name>A0A9J6BES9_POLVA</name>
<organism evidence="4 5">
    <name type="scientific">Polypedilum vanderplanki</name>
    <name type="common">Sleeping chironomid midge</name>
    <dbReference type="NCBI Taxonomy" id="319348"/>
    <lineage>
        <taxon>Eukaryota</taxon>
        <taxon>Metazoa</taxon>
        <taxon>Ecdysozoa</taxon>
        <taxon>Arthropoda</taxon>
        <taxon>Hexapoda</taxon>
        <taxon>Insecta</taxon>
        <taxon>Pterygota</taxon>
        <taxon>Neoptera</taxon>
        <taxon>Endopterygota</taxon>
        <taxon>Diptera</taxon>
        <taxon>Nematocera</taxon>
        <taxon>Chironomoidea</taxon>
        <taxon>Chironomidae</taxon>
        <taxon>Chironominae</taxon>
        <taxon>Polypedilum</taxon>
        <taxon>Polypedilum</taxon>
    </lineage>
</organism>
<dbReference type="InterPro" id="IPR050328">
    <property type="entry name" value="Dev_Immune_Receptor"/>
</dbReference>
<dbReference type="InterPro" id="IPR001611">
    <property type="entry name" value="Leu-rich_rpt"/>
</dbReference>
<dbReference type="AlphaFoldDB" id="A0A9J6BES9"/>
<keyword evidence="2" id="KW-0812">Transmembrane</keyword>
<dbReference type="Pfam" id="PF13855">
    <property type="entry name" value="LRR_8"/>
    <property type="match status" value="1"/>
</dbReference>
<evidence type="ECO:0000256" key="3">
    <source>
        <dbReference type="SAM" id="SignalP"/>
    </source>
</evidence>
<feature type="transmembrane region" description="Helical" evidence="2">
    <location>
        <begin position="244"/>
        <end position="265"/>
    </location>
</feature>
<protein>
    <recommendedName>
        <fullName evidence="6">Leucine-rich repeat protein</fullName>
    </recommendedName>
</protein>
<dbReference type="EMBL" id="JADBJN010000004">
    <property type="protein sequence ID" value="KAG5668003.1"/>
    <property type="molecule type" value="Genomic_DNA"/>
</dbReference>
<evidence type="ECO:0000256" key="2">
    <source>
        <dbReference type="SAM" id="Phobius"/>
    </source>
</evidence>
<evidence type="ECO:0000256" key="1">
    <source>
        <dbReference type="ARBA" id="ARBA00022729"/>
    </source>
</evidence>
<dbReference type="SUPFAM" id="SSF52058">
    <property type="entry name" value="L domain-like"/>
    <property type="match status" value="1"/>
</dbReference>
<keyword evidence="2" id="KW-0472">Membrane</keyword>
<sequence>MKYFIQITKISICLFLSTQILITKCEIIECKFIYVKQNFLYEPMYNCKVQNISSLKESKIKVNSITGNHTQNRTNENVTGISINFSPMKCNITKIPEGFEEIFKNINYINIDNTKLAEVTKNDLQVFPMLTQLWLPRNEITKISRDTFDKNNLLKVIVLYENKISHIDTFTFLHLIHLVKLDLDGNQCKNLDTAIGPNVEYLVERIENGGCLGNDKVKEESSTKINENKQDNKHFEFYEKMKFIFIWIFLITAFCGLCKFIYAIYFKKYNLNYFKFF</sequence>
<keyword evidence="1 3" id="KW-0732">Signal</keyword>
<keyword evidence="5" id="KW-1185">Reference proteome</keyword>
<feature type="signal peptide" evidence="3">
    <location>
        <begin position="1"/>
        <end position="25"/>
    </location>
</feature>
<dbReference type="GO" id="GO:0031012">
    <property type="term" value="C:extracellular matrix"/>
    <property type="evidence" value="ECO:0007669"/>
    <property type="project" value="TreeGrafter"/>
</dbReference>
<dbReference type="InterPro" id="IPR032675">
    <property type="entry name" value="LRR_dom_sf"/>
</dbReference>
<feature type="chain" id="PRO_5039930614" description="Leucine-rich repeat protein" evidence="3">
    <location>
        <begin position="26"/>
        <end position="277"/>
    </location>
</feature>
<dbReference type="PANTHER" id="PTHR24373:SF370">
    <property type="entry name" value="FISH-LIPS, ISOFORM E"/>
    <property type="match status" value="1"/>
</dbReference>
<dbReference type="PANTHER" id="PTHR24373">
    <property type="entry name" value="SLIT RELATED LEUCINE-RICH REPEAT NEURONAL PROTEIN"/>
    <property type="match status" value="1"/>
</dbReference>
<dbReference type="OrthoDB" id="2013775at2759"/>